<gene>
    <name evidence="2" type="ORF">GPUH_LOCUS326</name>
</gene>
<protein>
    <submittedName>
        <fullName evidence="4">G_PROTEIN_RECEP_F1_2 domain-containing protein</fullName>
    </submittedName>
</protein>
<dbReference type="WBParaSite" id="GPUH_0000032501-mRNA-1">
    <property type="protein sequence ID" value="GPUH_0000032501-mRNA-1"/>
    <property type="gene ID" value="GPUH_0000032501"/>
</dbReference>
<dbReference type="OrthoDB" id="5876466at2759"/>
<organism evidence="4">
    <name type="scientific">Gongylonema pulchrum</name>
    <dbReference type="NCBI Taxonomy" id="637853"/>
    <lineage>
        <taxon>Eukaryota</taxon>
        <taxon>Metazoa</taxon>
        <taxon>Ecdysozoa</taxon>
        <taxon>Nematoda</taxon>
        <taxon>Chromadorea</taxon>
        <taxon>Rhabditida</taxon>
        <taxon>Spirurina</taxon>
        <taxon>Spiruromorpha</taxon>
        <taxon>Spiruroidea</taxon>
        <taxon>Gongylonematidae</taxon>
        <taxon>Gongylonema</taxon>
    </lineage>
</organism>
<accession>A0A183CV35</accession>
<dbReference type="AlphaFoldDB" id="A0A183CV35"/>
<feature type="transmembrane region" description="Helical" evidence="1">
    <location>
        <begin position="82"/>
        <end position="102"/>
    </location>
</feature>
<proteinExistence type="predicted"/>
<reference evidence="2 3" key="2">
    <citation type="submission" date="2018-11" db="EMBL/GenBank/DDBJ databases">
        <authorList>
            <consortium name="Pathogen Informatics"/>
        </authorList>
    </citation>
    <scope>NUCLEOTIDE SEQUENCE [LARGE SCALE GENOMIC DNA]</scope>
</reference>
<keyword evidence="1" id="KW-1133">Transmembrane helix</keyword>
<evidence type="ECO:0000313" key="4">
    <source>
        <dbReference type="WBParaSite" id="GPUH_0000032501-mRNA-1"/>
    </source>
</evidence>
<sequence length="311" mass="35208">MFSEQCIQVLRPPLLSRLFFLHILQQTNASFEIVSEQDLLEYQKLIPWQAMTLLIGSVGVVINLLLLTVFCGFSTFWSRYKLFICLAVGDLFNCLGIALLGLNRRYLFKEVTERGYAIPQVGFHAAFSSALITEAKTDMDRLRQKISGLCALFGKVAGTKRNVVIELESQRAWVEYSTSPGELNPISDATLAGLTPISCAMKAYVWIRLIGTLWPPAIQLAIGADRAASILKPFWHRRYIDNKDWQLGVTTFLFVMVSLFAGLLIVLMNSDRTVIFYCGRKATFSNGFGYYVYFAEVSFLYFAINMKRLHV</sequence>
<evidence type="ECO:0000313" key="3">
    <source>
        <dbReference type="Proteomes" id="UP000271098"/>
    </source>
</evidence>
<feature type="transmembrane region" description="Helical" evidence="1">
    <location>
        <begin position="247"/>
        <end position="268"/>
    </location>
</feature>
<keyword evidence="1" id="KW-0472">Membrane</keyword>
<name>A0A183CV35_9BILA</name>
<dbReference type="EMBL" id="UYRT01000267">
    <property type="protein sequence ID" value="VDK27872.1"/>
    <property type="molecule type" value="Genomic_DNA"/>
</dbReference>
<dbReference type="Proteomes" id="UP000271098">
    <property type="component" value="Unassembled WGS sequence"/>
</dbReference>
<feature type="transmembrane region" description="Helical" evidence="1">
    <location>
        <begin position="288"/>
        <end position="304"/>
    </location>
</feature>
<keyword evidence="1" id="KW-0812">Transmembrane</keyword>
<evidence type="ECO:0000313" key="2">
    <source>
        <dbReference type="EMBL" id="VDK27872.1"/>
    </source>
</evidence>
<keyword evidence="3" id="KW-1185">Reference proteome</keyword>
<evidence type="ECO:0000256" key="1">
    <source>
        <dbReference type="SAM" id="Phobius"/>
    </source>
</evidence>
<feature type="transmembrane region" description="Helical" evidence="1">
    <location>
        <begin position="48"/>
        <end position="70"/>
    </location>
</feature>
<reference evidence="4" key="1">
    <citation type="submission" date="2016-06" db="UniProtKB">
        <authorList>
            <consortium name="WormBaseParasite"/>
        </authorList>
    </citation>
    <scope>IDENTIFICATION</scope>
</reference>